<sequence>MNRHHSNHISSLKRTDNSLCTYQDELSEMAYNFYNVLFSSSCACANQFGVHGHFRILSEDDMTLLTGAVSDDRLQVVAAVCFGNYYSWLAFDSGCGKCICYVDRYCSVVCLHPETSTIVLHIRELTNRDWCVKVCHIPRGQNQLAHSLAKLASSSTLTPIYLPQPHASVVFSGYANGLG</sequence>
<keyword evidence="3" id="KW-1185">Reference proteome</keyword>
<proteinExistence type="predicted"/>
<dbReference type="EMBL" id="JBBPBM010000001">
    <property type="protein sequence ID" value="KAK8601270.1"/>
    <property type="molecule type" value="Genomic_DNA"/>
</dbReference>
<organism evidence="2 3">
    <name type="scientific">Hibiscus sabdariffa</name>
    <name type="common">roselle</name>
    <dbReference type="NCBI Taxonomy" id="183260"/>
    <lineage>
        <taxon>Eukaryota</taxon>
        <taxon>Viridiplantae</taxon>
        <taxon>Streptophyta</taxon>
        <taxon>Embryophyta</taxon>
        <taxon>Tracheophyta</taxon>
        <taxon>Spermatophyta</taxon>
        <taxon>Magnoliopsida</taxon>
        <taxon>eudicotyledons</taxon>
        <taxon>Gunneridae</taxon>
        <taxon>Pentapetalae</taxon>
        <taxon>rosids</taxon>
        <taxon>malvids</taxon>
        <taxon>Malvales</taxon>
        <taxon>Malvaceae</taxon>
        <taxon>Malvoideae</taxon>
        <taxon>Hibiscus</taxon>
    </lineage>
</organism>
<accession>A0ABR2GEM9</accession>
<dbReference type="Proteomes" id="UP001472677">
    <property type="component" value="Unassembled WGS sequence"/>
</dbReference>
<evidence type="ECO:0000259" key="1">
    <source>
        <dbReference type="Pfam" id="PF13456"/>
    </source>
</evidence>
<gene>
    <name evidence="2" type="ORF">V6N12_051109</name>
</gene>
<protein>
    <recommendedName>
        <fullName evidence="1">RNase H type-1 domain-containing protein</fullName>
    </recommendedName>
</protein>
<name>A0ABR2GEM9_9ROSI</name>
<feature type="domain" description="RNase H type-1" evidence="1">
    <location>
        <begin position="112"/>
        <end position="152"/>
    </location>
</feature>
<dbReference type="InterPro" id="IPR002156">
    <property type="entry name" value="RNaseH_domain"/>
</dbReference>
<reference evidence="2 3" key="1">
    <citation type="journal article" date="2024" name="G3 (Bethesda)">
        <title>Genome assembly of Hibiscus sabdariffa L. provides insights into metabolisms of medicinal natural products.</title>
        <authorList>
            <person name="Kim T."/>
        </authorList>
    </citation>
    <scope>NUCLEOTIDE SEQUENCE [LARGE SCALE GENOMIC DNA]</scope>
    <source>
        <strain evidence="2">TK-2024</strain>
        <tissue evidence="2">Old leaves</tissue>
    </source>
</reference>
<evidence type="ECO:0000313" key="3">
    <source>
        <dbReference type="Proteomes" id="UP001472677"/>
    </source>
</evidence>
<evidence type="ECO:0000313" key="2">
    <source>
        <dbReference type="EMBL" id="KAK8601270.1"/>
    </source>
</evidence>
<dbReference type="Pfam" id="PF13456">
    <property type="entry name" value="RVT_3"/>
    <property type="match status" value="1"/>
</dbReference>
<comment type="caution">
    <text evidence="2">The sequence shown here is derived from an EMBL/GenBank/DDBJ whole genome shotgun (WGS) entry which is preliminary data.</text>
</comment>